<sequence>MPDSSQFVLGADLAGQPVAQAMRLANRHGLVAGATGTGKTVTLQHMAEAFSDAGVAVFAADVKGDLCGLGAVGNPQGKVAERIAGMPWLNHRPQAYPVSLWDIHGQSGHPLRTTLSEMGPLLLGNLLELTDSQQAALYAAFKVADREGLLLLDIKDLKALLAHLKDNPQLLGEDSALMTTGSSQALLRRLATLEQQGAEALFGEPALQLEDILQPDADGRGRIHLLDASRLVHEAPKVYATFLLWLLAELFEQLPERGDADKPLLALFFDEAHLLFSGTPKALQDRLEQVVRLIRSKGVGVYFVTQSPSDLPDDVLAQLGLRVQHGLRAFTAKEQKSLKAVADGFRPNPEFDTLSVLTELGIGEALVGTLQEKGTPGMVQRVLIAPPQSRIGPLSAAERAALIAASPLLGRYDKPVDRESAYEMLNARKGGVAEPEQAPAAAEESLADKAGEFLQSAAGQAIKSAVRQAANQFGRQLVRGLMGSLLGGSKRR</sequence>
<evidence type="ECO:0000313" key="2">
    <source>
        <dbReference type="EMBL" id="CAK9887723.1"/>
    </source>
</evidence>
<dbReference type="EMBL" id="CABVHG010000003">
    <property type="protein sequence ID" value="VVM51802.1"/>
    <property type="molecule type" value="Genomic_DNA"/>
</dbReference>
<dbReference type="InterPro" id="IPR003593">
    <property type="entry name" value="AAA+_ATPase"/>
</dbReference>
<dbReference type="PANTHER" id="PTHR30121:SF6">
    <property type="entry name" value="SLR6007 PROTEIN"/>
    <property type="match status" value="1"/>
</dbReference>
<gene>
    <name evidence="2" type="ORF">PS652_00524</name>
    <name evidence="3" type="ORF">PS652_00837</name>
</gene>
<evidence type="ECO:0000313" key="3">
    <source>
        <dbReference type="EMBL" id="VVM51802.1"/>
    </source>
</evidence>
<dbReference type="InterPro" id="IPR033186">
    <property type="entry name" value="HerA_C"/>
</dbReference>
<dbReference type="SUPFAM" id="SSF52540">
    <property type="entry name" value="P-loop containing nucleoside triphosphate hydrolases"/>
    <property type="match status" value="1"/>
</dbReference>
<evidence type="ECO:0000259" key="1">
    <source>
        <dbReference type="SMART" id="SM00382"/>
    </source>
</evidence>
<dbReference type="EMBL" id="OZ024668">
    <property type="protein sequence ID" value="CAK9887723.1"/>
    <property type="molecule type" value="Genomic_DNA"/>
</dbReference>
<dbReference type="RefSeq" id="WP_038998946.1">
    <property type="nucleotide sequence ID" value="NZ_OZ024668.1"/>
</dbReference>
<dbReference type="InterPro" id="IPR051162">
    <property type="entry name" value="T4SS_component"/>
</dbReference>
<name>A0A5E6QF56_PSEFL</name>
<dbReference type="InterPro" id="IPR027417">
    <property type="entry name" value="P-loop_NTPase"/>
</dbReference>
<dbReference type="AlphaFoldDB" id="A0A5E6QF56"/>
<dbReference type="SMART" id="SM00382">
    <property type="entry name" value="AAA"/>
    <property type="match status" value="1"/>
</dbReference>
<reference evidence="3" key="1">
    <citation type="submission" date="2019-09" db="EMBL/GenBank/DDBJ databases">
        <authorList>
            <person name="Chandra G."/>
            <person name="Truman W A."/>
        </authorList>
    </citation>
    <scope>NUCLEOTIDE SEQUENCE [LARGE SCALE GENOMIC DNA]</scope>
    <source>
        <strain evidence="3">PS652</strain>
    </source>
</reference>
<accession>A0A5E6QF56</accession>
<dbReference type="Gene3D" id="3.40.50.300">
    <property type="entry name" value="P-loop containing nucleotide triphosphate hydrolases"/>
    <property type="match status" value="2"/>
</dbReference>
<organism evidence="3">
    <name type="scientific">Pseudomonas fluorescens</name>
    <dbReference type="NCBI Taxonomy" id="294"/>
    <lineage>
        <taxon>Bacteria</taxon>
        <taxon>Pseudomonadati</taxon>
        <taxon>Pseudomonadota</taxon>
        <taxon>Gammaproteobacteria</taxon>
        <taxon>Pseudomonadales</taxon>
        <taxon>Pseudomonadaceae</taxon>
        <taxon>Pseudomonas</taxon>
    </lineage>
</organism>
<proteinExistence type="predicted"/>
<evidence type="ECO:0000313" key="4">
    <source>
        <dbReference type="Proteomes" id="UP000326595"/>
    </source>
</evidence>
<protein>
    <recommendedName>
        <fullName evidence="1">AAA+ ATPase domain-containing protein</fullName>
    </recommendedName>
</protein>
<dbReference type="Pfam" id="PF05872">
    <property type="entry name" value="HerA_C"/>
    <property type="match status" value="1"/>
</dbReference>
<dbReference type="PANTHER" id="PTHR30121">
    <property type="entry name" value="UNCHARACTERIZED PROTEIN YJGR-RELATED"/>
    <property type="match status" value="1"/>
</dbReference>
<feature type="domain" description="AAA+ ATPase" evidence="1">
    <location>
        <begin position="25"/>
        <end position="331"/>
    </location>
</feature>
<dbReference type="Proteomes" id="UP000326595">
    <property type="component" value="Chromosome"/>
</dbReference>
<reference evidence="2 4" key="2">
    <citation type="submission" date="2024-03" db="EMBL/GenBank/DDBJ databases">
        <authorList>
            <person name="Alaster D. Moffat"/>
            <person name="Govind Chandra"/>
            <person name="Andrew W. Truman"/>
        </authorList>
    </citation>
    <scope>NUCLEOTIDE SEQUENCE [LARGE SCALE GENOMIC DNA]</scope>
    <source>
        <strain evidence="2">PS652</strain>
    </source>
</reference>